<evidence type="ECO:0000256" key="7">
    <source>
        <dbReference type="ARBA" id="ARBA00022516"/>
    </source>
</evidence>
<feature type="transmembrane region" description="Helical" evidence="17">
    <location>
        <begin position="47"/>
        <end position="70"/>
    </location>
</feature>
<evidence type="ECO:0000256" key="10">
    <source>
        <dbReference type="ARBA" id="ARBA00022989"/>
    </source>
</evidence>
<evidence type="ECO:0000256" key="8">
    <source>
        <dbReference type="ARBA" id="ARBA00022679"/>
    </source>
</evidence>
<evidence type="ECO:0000256" key="2">
    <source>
        <dbReference type="ARBA" id="ARBA00005042"/>
    </source>
</evidence>
<dbReference type="Gene3D" id="1.20.120.1760">
    <property type="match status" value="1"/>
</dbReference>
<name>A0ABT3NPM3_9PROT</name>
<evidence type="ECO:0000256" key="14">
    <source>
        <dbReference type="ARBA" id="ARBA00023264"/>
    </source>
</evidence>
<keyword evidence="8 16" id="KW-0808">Transferase</keyword>
<gene>
    <name evidence="18" type="ORF">OF850_00530</name>
</gene>
<evidence type="ECO:0000256" key="11">
    <source>
        <dbReference type="ARBA" id="ARBA00023098"/>
    </source>
</evidence>
<evidence type="ECO:0000256" key="15">
    <source>
        <dbReference type="ARBA" id="ARBA00048586"/>
    </source>
</evidence>
<evidence type="ECO:0000313" key="19">
    <source>
        <dbReference type="Proteomes" id="UP001526430"/>
    </source>
</evidence>
<evidence type="ECO:0000256" key="4">
    <source>
        <dbReference type="ARBA" id="ARBA00010441"/>
    </source>
</evidence>
<sequence length="196" mass="20462">MPRGAEPPPAEGSPRHALLTLPNLITLARLVMVPLTVWLVVQHRLDLAFLVFLAAGISDALDGWLARALGARSVVGAMLDPLADKALLVSVYVTLAVIGVLPDWLAILVVFRDVMILGGLALLWMLGLRPTIRPLAISKLNTFAQLALAGLVLFTEGFGVPLGPAVTVLILATAVTTAGSLIAYVAAASGQLRGHG</sequence>
<evidence type="ECO:0000256" key="5">
    <source>
        <dbReference type="ARBA" id="ARBA00013170"/>
    </source>
</evidence>
<dbReference type="Pfam" id="PF01066">
    <property type="entry name" value="CDP-OH_P_transf"/>
    <property type="match status" value="1"/>
</dbReference>
<evidence type="ECO:0000256" key="6">
    <source>
        <dbReference type="ARBA" id="ARBA00014944"/>
    </source>
</evidence>
<reference evidence="18 19" key="1">
    <citation type="submission" date="2022-10" db="EMBL/GenBank/DDBJ databases">
        <title>Roseococcus glaciei nov., sp. nov., isolated from glacier.</title>
        <authorList>
            <person name="Liu Q."/>
            <person name="Xin Y.-H."/>
        </authorList>
    </citation>
    <scope>NUCLEOTIDE SEQUENCE [LARGE SCALE GENOMIC DNA]</scope>
    <source>
        <strain evidence="18 19">MDT2-1-1</strain>
    </source>
</reference>
<dbReference type="InterPro" id="IPR043130">
    <property type="entry name" value="CDP-OH_PTrfase_TM_dom"/>
</dbReference>
<dbReference type="InterPro" id="IPR050324">
    <property type="entry name" value="CDP-alcohol_PTase-I"/>
</dbReference>
<comment type="catalytic activity">
    <reaction evidence="15">
        <text>a CDP-1,2-diacyl-sn-glycerol + sn-glycerol 3-phosphate = a 1,2-diacyl-sn-glycero-3-phospho-(1'-sn-glycero-3'-phosphate) + CMP + H(+)</text>
        <dbReference type="Rhea" id="RHEA:12593"/>
        <dbReference type="ChEBI" id="CHEBI:15378"/>
        <dbReference type="ChEBI" id="CHEBI:57597"/>
        <dbReference type="ChEBI" id="CHEBI:58332"/>
        <dbReference type="ChEBI" id="CHEBI:60110"/>
        <dbReference type="ChEBI" id="CHEBI:60377"/>
        <dbReference type="EC" id="2.7.8.5"/>
    </reaction>
</comment>
<keyword evidence="13" id="KW-0594">Phospholipid biosynthesis</keyword>
<dbReference type="Proteomes" id="UP001526430">
    <property type="component" value="Unassembled WGS sequence"/>
</dbReference>
<dbReference type="RefSeq" id="WP_301587712.1">
    <property type="nucleotide sequence ID" value="NZ_JAPFQI010000001.1"/>
</dbReference>
<evidence type="ECO:0000256" key="16">
    <source>
        <dbReference type="RuleBase" id="RU003750"/>
    </source>
</evidence>
<keyword evidence="19" id="KW-1185">Reference proteome</keyword>
<dbReference type="PANTHER" id="PTHR14269">
    <property type="entry name" value="CDP-DIACYLGLYCEROL--GLYCEROL-3-PHOSPHATE 3-PHOSPHATIDYLTRANSFERASE-RELATED"/>
    <property type="match status" value="1"/>
</dbReference>
<dbReference type="EMBL" id="JAPFQI010000001">
    <property type="protein sequence ID" value="MCW8084100.1"/>
    <property type="molecule type" value="Genomic_DNA"/>
</dbReference>
<proteinExistence type="inferred from homology"/>
<feature type="transmembrane region" description="Helical" evidence="17">
    <location>
        <begin position="21"/>
        <end position="41"/>
    </location>
</feature>
<comment type="pathway">
    <text evidence="2">Phospholipid metabolism; phosphatidylglycerol biosynthesis; phosphatidylglycerol from CDP-diacylglycerol: step 1/2.</text>
</comment>
<dbReference type="InterPro" id="IPR048254">
    <property type="entry name" value="CDP_ALCOHOL_P_TRANSF_CS"/>
</dbReference>
<dbReference type="InterPro" id="IPR000462">
    <property type="entry name" value="CDP-OH_P_trans"/>
</dbReference>
<keyword evidence="14" id="KW-1208">Phospholipid metabolism</keyword>
<dbReference type="PIRSF" id="PIRSF000847">
    <property type="entry name" value="Phos_ph_gly_syn"/>
    <property type="match status" value="1"/>
</dbReference>
<dbReference type="PANTHER" id="PTHR14269:SF62">
    <property type="entry name" value="CDP-DIACYLGLYCEROL--GLYCEROL-3-PHOSPHATE 3-PHOSPHATIDYLTRANSFERASE 1, CHLOROPLASTIC"/>
    <property type="match status" value="1"/>
</dbReference>
<comment type="subcellular location">
    <subcellularLocation>
        <location evidence="1">Membrane</location>
        <topology evidence="1">Multi-pass membrane protein</topology>
    </subcellularLocation>
</comment>
<keyword evidence="11" id="KW-0443">Lipid metabolism</keyword>
<evidence type="ECO:0000256" key="13">
    <source>
        <dbReference type="ARBA" id="ARBA00023209"/>
    </source>
</evidence>
<keyword evidence="7" id="KW-0444">Lipid biosynthesis</keyword>
<evidence type="ECO:0000256" key="9">
    <source>
        <dbReference type="ARBA" id="ARBA00022692"/>
    </source>
</evidence>
<comment type="caution">
    <text evidence="18">The sequence shown here is derived from an EMBL/GenBank/DDBJ whole genome shotgun (WGS) entry which is preliminary data.</text>
</comment>
<keyword evidence="10 17" id="KW-1133">Transmembrane helix</keyword>
<evidence type="ECO:0000313" key="18">
    <source>
        <dbReference type="EMBL" id="MCW8084100.1"/>
    </source>
</evidence>
<feature type="transmembrane region" description="Helical" evidence="17">
    <location>
        <begin position="107"/>
        <end position="128"/>
    </location>
</feature>
<dbReference type="InterPro" id="IPR004570">
    <property type="entry name" value="Phosphatidylglycerol_P_synth"/>
</dbReference>
<keyword evidence="9 17" id="KW-0812">Transmembrane</keyword>
<evidence type="ECO:0000256" key="3">
    <source>
        <dbReference type="ARBA" id="ARBA00005189"/>
    </source>
</evidence>
<comment type="similarity">
    <text evidence="4 16">Belongs to the CDP-alcohol phosphatidyltransferase class-I family.</text>
</comment>
<organism evidence="18 19">
    <name type="scientific">Sabulicella glaciei</name>
    <dbReference type="NCBI Taxonomy" id="2984948"/>
    <lineage>
        <taxon>Bacteria</taxon>
        <taxon>Pseudomonadati</taxon>
        <taxon>Pseudomonadota</taxon>
        <taxon>Alphaproteobacteria</taxon>
        <taxon>Acetobacterales</taxon>
        <taxon>Acetobacteraceae</taxon>
        <taxon>Sabulicella</taxon>
    </lineage>
</organism>
<dbReference type="PROSITE" id="PS00379">
    <property type="entry name" value="CDP_ALCOHOL_P_TRANSF"/>
    <property type="match status" value="1"/>
</dbReference>
<evidence type="ECO:0000256" key="12">
    <source>
        <dbReference type="ARBA" id="ARBA00023136"/>
    </source>
</evidence>
<accession>A0ABT3NPM3</accession>
<feature type="transmembrane region" description="Helical" evidence="17">
    <location>
        <begin position="166"/>
        <end position="187"/>
    </location>
</feature>
<evidence type="ECO:0000256" key="17">
    <source>
        <dbReference type="SAM" id="Phobius"/>
    </source>
</evidence>
<dbReference type="EC" id="2.7.8.5" evidence="5"/>
<comment type="pathway">
    <text evidence="3">Lipid metabolism.</text>
</comment>
<keyword evidence="12 17" id="KW-0472">Membrane</keyword>
<feature type="transmembrane region" description="Helical" evidence="17">
    <location>
        <begin position="82"/>
        <end position="101"/>
    </location>
</feature>
<evidence type="ECO:0000256" key="1">
    <source>
        <dbReference type="ARBA" id="ARBA00004141"/>
    </source>
</evidence>
<protein>
    <recommendedName>
        <fullName evidence="6">CDP-diacylglycerol--glycerol-3-phosphate 3-phosphatidyltransferase</fullName>
        <ecNumber evidence="5">2.7.8.5</ecNumber>
    </recommendedName>
</protein>